<dbReference type="CDD" id="cd11610">
    <property type="entry name" value="eIF2D_N"/>
    <property type="match status" value="1"/>
</dbReference>
<dbReference type="Pfam" id="PF17832">
    <property type="entry name" value="Pre-PUA"/>
    <property type="match status" value="1"/>
</dbReference>
<dbReference type="InterPro" id="IPR058886">
    <property type="entry name" value="SWIB_eIF2D"/>
</dbReference>
<feature type="non-terminal residue" evidence="7">
    <location>
        <position position="1"/>
    </location>
</feature>
<feature type="compositionally biased region" description="Basic and acidic residues" evidence="2">
    <location>
        <begin position="216"/>
        <end position="228"/>
    </location>
</feature>
<dbReference type="InterPro" id="IPR004521">
    <property type="entry name" value="Uncharacterised_CHP00451"/>
</dbReference>
<keyword evidence="8" id="KW-1185">Reference proteome</keyword>
<protein>
    <submittedName>
        <fullName evidence="7">Uncharacterized protein</fullName>
    </submittedName>
</protein>
<evidence type="ECO:0000259" key="4">
    <source>
        <dbReference type="Pfam" id="PF25304"/>
    </source>
</evidence>
<sequence length="757" mass="81623">NPTLADPIRSRKFTAMDFIIPDLTMDRVLVDVAAMIDREAGVKREVEIRGRGKSRPRMARDWWCFDAWWEGGGGPSAAEEEDEEQEDDENRERDDEEDHGVDLGACTSSSRHPALSPPPKLQNSDPCDRSGSLSTDSPPPHPQAESGTSDHTPYSVTDPLRSGAGEQLAARTLRLISATQHLASYSADPASTPSARRQPTSPNLQPPSSFVQTPEGEEKRGRNGLGERKGHFCEFEEPPMYWTLLFESIPRFVKYNAPKPRVVRAALKEGEGSGARPWSRGVTGSGTQARPSDRQSHLNSQPPTMFKKPPHTKNAALVKSSDRRKLRADLSSAFPNLPPTSLDLVLPPKEGKGGEGALSAAKFVAHSGDQGTLYLVDGEPVFWRDLDGGFWPSVYTAWKVPDLLPTIMTHGPVMRKLFEGADLMLPGVIVPPTGLPDVRRGEAVAVVVRGNPYPMAIGAMLVSTDDLAGGEGGMRGRGVRTLHVYGDSLWSMGSHSNPPEVNVTDSAPTLSASLSDDWTEIRPDEIDPNAAEVLSLSASISGEEAAEDGEDIRVKDAAGSEEAAISPADMDRLLETALLTALKKTLPNDPKLLPLSSTILYSTYVLPSRPVGSSLDIKQSSYKKLSKFLKAMEKRGWLKLKERGGDTLIVGVNLQHPQIVGFTPPRKVASDAAKKAAAAAANGETAGQGPSSAPDAGKKGGKVDPISVVDLWKGSASVVRMFEEIGKSKDTLYTAAELRSAVDEYAKSKELEETSNR</sequence>
<dbReference type="PROSITE" id="PS50890">
    <property type="entry name" value="PUA"/>
    <property type="match status" value="1"/>
</dbReference>
<feature type="compositionally biased region" description="Polar residues" evidence="2">
    <location>
        <begin position="121"/>
        <end position="136"/>
    </location>
</feature>
<evidence type="ECO:0000259" key="6">
    <source>
        <dbReference type="Pfam" id="PF26292"/>
    </source>
</evidence>
<feature type="region of interest" description="Disordered" evidence="2">
    <location>
        <begin position="184"/>
        <end position="228"/>
    </location>
</feature>
<dbReference type="Proteomes" id="UP000269721">
    <property type="component" value="Unassembled WGS sequence"/>
</dbReference>
<dbReference type="InterPro" id="IPR048248">
    <property type="entry name" value="PUA_eIF2d-like"/>
</dbReference>
<feature type="domain" description="Eukaryotic translation initiation factor 2D-like PUA RNA-binding" evidence="6">
    <location>
        <begin position="404"/>
        <end position="487"/>
    </location>
</feature>
<dbReference type="InterPro" id="IPR039757">
    <property type="entry name" value="EIF2D"/>
</dbReference>
<dbReference type="AlphaFoldDB" id="A0A4P9W5Q4"/>
<dbReference type="NCBIfam" id="TIGR00451">
    <property type="entry name" value="unchar_dom_2"/>
    <property type="match status" value="1"/>
</dbReference>
<proteinExistence type="predicted"/>
<dbReference type="SUPFAM" id="SSF88697">
    <property type="entry name" value="PUA domain-like"/>
    <property type="match status" value="1"/>
</dbReference>
<feature type="compositionally biased region" description="Polar residues" evidence="2">
    <location>
        <begin position="145"/>
        <end position="155"/>
    </location>
</feature>
<gene>
    <name evidence="7" type="ORF">BDK51DRAFT_34241</name>
</gene>
<feature type="compositionally biased region" description="Acidic residues" evidence="2">
    <location>
        <begin position="78"/>
        <end position="99"/>
    </location>
</feature>
<dbReference type="InterPro" id="IPR048247">
    <property type="entry name" value="eIF2D_N"/>
</dbReference>
<dbReference type="Pfam" id="PF25304">
    <property type="entry name" value="WHD_eIF2D"/>
    <property type="match status" value="1"/>
</dbReference>
<evidence type="ECO:0000313" key="7">
    <source>
        <dbReference type="EMBL" id="RKO87594.1"/>
    </source>
</evidence>
<dbReference type="InterPro" id="IPR015947">
    <property type="entry name" value="PUA-like_sf"/>
</dbReference>
<dbReference type="Pfam" id="PF26291">
    <property type="entry name" value="SWIB_eIF2D"/>
    <property type="match status" value="1"/>
</dbReference>
<dbReference type="GO" id="GO:0003743">
    <property type="term" value="F:translation initiation factor activity"/>
    <property type="evidence" value="ECO:0007669"/>
    <property type="project" value="InterPro"/>
</dbReference>
<evidence type="ECO:0000256" key="2">
    <source>
        <dbReference type="SAM" id="MobiDB-lite"/>
    </source>
</evidence>
<dbReference type="PANTHER" id="PTHR12217:SF4">
    <property type="entry name" value="EUKARYOTIC TRANSLATION INITIATION FACTOR 2D"/>
    <property type="match status" value="1"/>
</dbReference>
<feature type="domain" description="Pre-PUA" evidence="3">
    <location>
        <begin position="306"/>
        <end position="401"/>
    </location>
</feature>
<dbReference type="OrthoDB" id="199771at2759"/>
<dbReference type="Gene3D" id="3.10.400.20">
    <property type="match status" value="1"/>
</dbReference>
<dbReference type="EMBL" id="KZ997305">
    <property type="protein sequence ID" value="RKO87594.1"/>
    <property type="molecule type" value="Genomic_DNA"/>
</dbReference>
<feature type="region of interest" description="Disordered" evidence="2">
    <location>
        <begin position="268"/>
        <end position="314"/>
    </location>
</feature>
<evidence type="ECO:0000259" key="3">
    <source>
        <dbReference type="Pfam" id="PF17832"/>
    </source>
</evidence>
<dbReference type="Pfam" id="PF26292">
    <property type="entry name" value="PUA_elF2D"/>
    <property type="match status" value="1"/>
</dbReference>
<dbReference type="PANTHER" id="PTHR12217">
    <property type="entry name" value="EUKARYOTIC TRANSLATION INITIATION FACTOR 2D"/>
    <property type="match status" value="1"/>
</dbReference>
<dbReference type="InterPro" id="IPR057429">
    <property type="entry name" value="WH_eIF2D"/>
</dbReference>
<name>A0A4P9W5Q4_9FUNG</name>
<evidence type="ECO:0000256" key="1">
    <source>
        <dbReference type="ARBA" id="ARBA00022490"/>
    </source>
</evidence>
<organism evidence="7 8">
    <name type="scientific">Blyttiomyces helicus</name>
    <dbReference type="NCBI Taxonomy" id="388810"/>
    <lineage>
        <taxon>Eukaryota</taxon>
        <taxon>Fungi</taxon>
        <taxon>Fungi incertae sedis</taxon>
        <taxon>Chytridiomycota</taxon>
        <taxon>Chytridiomycota incertae sedis</taxon>
        <taxon>Chytridiomycetes</taxon>
        <taxon>Chytridiomycetes incertae sedis</taxon>
        <taxon>Blyttiomyces</taxon>
    </lineage>
</organism>
<evidence type="ECO:0000313" key="8">
    <source>
        <dbReference type="Proteomes" id="UP000269721"/>
    </source>
</evidence>
<dbReference type="CDD" id="cd21156">
    <property type="entry name" value="PUA_eIF2d-like"/>
    <property type="match status" value="1"/>
</dbReference>
<accession>A0A4P9W5Q4</accession>
<feature type="domain" description="eIF2D SWIB" evidence="5">
    <location>
        <begin position="715"/>
        <end position="756"/>
    </location>
</feature>
<reference evidence="8" key="1">
    <citation type="journal article" date="2018" name="Nat. Microbiol.">
        <title>Leveraging single-cell genomics to expand the fungal tree of life.</title>
        <authorList>
            <person name="Ahrendt S.R."/>
            <person name="Quandt C.A."/>
            <person name="Ciobanu D."/>
            <person name="Clum A."/>
            <person name="Salamov A."/>
            <person name="Andreopoulos B."/>
            <person name="Cheng J.F."/>
            <person name="Woyke T."/>
            <person name="Pelin A."/>
            <person name="Henrissat B."/>
            <person name="Reynolds N.K."/>
            <person name="Benny G.L."/>
            <person name="Smith M.E."/>
            <person name="James T.Y."/>
            <person name="Grigoriev I.V."/>
        </authorList>
    </citation>
    <scope>NUCLEOTIDE SEQUENCE [LARGE SCALE GENOMIC DNA]</scope>
</reference>
<feature type="region of interest" description="Disordered" evidence="2">
    <location>
        <begin position="673"/>
        <end position="701"/>
    </location>
</feature>
<feature type="compositionally biased region" description="Polar residues" evidence="2">
    <location>
        <begin position="184"/>
        <end position="212"/>
    </location>
</feature>
<dbReference type="GO" id="GO:0003723">
    <property type="term" value="F:RNA binding"/>
    <property type="evidence" value="ECO:0007669"/>
    <property type="project" value="InterPro"/>
</dbReference>
<feature type="region of interest" description="Disordered" evidence="2">
    <location>
        <begin position="73"/>
        <end position="161"/>
    </location>
</feature>
<dbReference type="GO" id="GO:0001731">
    <property type="term" value="P:formation of translation preinitiation complex"/>
    <property type="evidence" value="ECO:0007669"/>
    <property type="project" value="InterPro"/>
</dbReference>
<keyword evidence="1" id="KW-0963">Cytoplasm</keyword>
<dbReference type="InterPro" id="IPR041366">
    <property type="entry name" value="Pre-PUA"/>
</dbReference>
<feature type="domain" description="eIF2D winged helix" evidence="4">
    <location>
        <begin position="571"/>
        <end position="653"/>
    </location>
</feature>
<feature type="non-terminal residue" evidence="7">
    <location>
        <position position="757"/>
    </location>
</feature>
<evidence type="ECO:0000259" key="5">
    <source>
        <dbReference type="Pfam" id="PF26291"/>
    </source>
</evidence>